<dbReference type="AlphaFoldDB" id="A0A420ZC43"/>
<dbReference type="CDD" id="cd02440">
    <property type="entry name" value="AdoMet_MTases"/>
    <property type="match status" value="1"/>
</dbReference>
<feature type="domain" description="Methyltransferase" evidence="4">
    <location>
        <begin position="78"/>
        <end position="172"/>
    </location>
</feature>
<name>A0A420ZC43_UNCK3</name>
<sequence length="323" mass="37322">MDRRGRKTNNEALEKPGLSRLMDDKINQRAELAEKDWWNQYADLESQIWNYNWLLSSVVRRNYLREMVKFLYRPGGRVLDIGCGDGWVGLLLAQRGMHVDGIDLAEAQIELAQRRAQARGLDNARFWCASTADLPEEANYDGIIIHATLHHLNQEQRQDLLNQTGKLLAPDGRLYMYEPIAALLPRPLIARFLDRGMGVLIRTLKRTARNLRLSRDNIRRAVRDGWTMQSPNEAPLVLSQVELELPEGLALDQVRYWHVFSIAYANFCMELKPFWQAVFSPGVVLFYLLDRVILNLEMGQYLLSWPMAAIKVKKSIRKCCARD</sequence>
<keyword evidence="1" id="KW-0489">Methyltransferase</keyword>
<evidence type="ECO:0000256" key="1">
    <source>
        <dbReference type="ARBA" id="ARBA00022603"/>
    </source>
</evidence>
<dbReference type="SUPFAM" id="SSF53335">
    <property type="entry name" value="S-adenosyl-L-methionine-dependent methyltransferases"/>
    <property type="match status" value="1"/>
</dbReference>
<dbReference type="Gene3D" id="3.40.50.150">
    <property type="entry name" value="Vaccinia Virus protein VP39"/>
    <property type="match status" value="1"/>
</dbReference>
<evidence type="ECO:0000259" key="4">
    <source>
        <dbReference type="Pfam" id="PF13649"/>
    </source>
</evidence>
<dbReference type="PANTHER" id="PTHR43464:SF19">
    <property type="entry name" value="UBIQUINONE BIOSYNTHESIS O-METHYLTRANSFERASE, MITOCHONDRIAL"/>
    <property type="match status" value="1"/>
</dbReference>
<dbReference type="Proteomes" id="UP000281261">
    <property type="component" value="Unassembled WGS sequence"/>
</dbReference>
<organism evidence="5 6">
    <name type="scientific">candidate division Kazan bacterium</name>
    <dbReference type="NCBI Taxonomy" id="2202143"/>
    <lineage>
        <taxon>Bacteria</taxon>
        <taxon>Bacteria division Kazan-3B-28</taxon>
    </lineage>
</organism>
<proteinExistence type="predicted"/>
<dbReference type="EMBL" id="QMNG01000020">
    <property type="protein sequence ID" value="RLC36935.1"/>
    <property type="molecule type" value="Genomic_DNA"/>
</dbReference>
<dbReference type="InterPro" id="IPR029063">
    <property type="entry name" value="SAM-dependent_MTases_sf"/>
</dbReference>
<evidence type="ECO:0000313" key="5">
    <source>
        <dbReference type="EMBL" id="RLC36935.1"/>
    </source>
</evidence>
<dbReference type="GO" id="GO:0032259">
    <property type="term" value="P:methylation"/>
    <property type="evidence" value="ECO:0007669"/>
    <property type="project" value="UniProtKB-KW"/>
</dbReference>
<gene>
    <name evidence="5" type="ORF">DRH29_03425</name>
</gene>
<dbReference type="PANTHER" id="PTHR43464">
    <property type="entry name" value="METHYLTRANSFERASE"/>
    <property type="match status" value="1"/>
</dbReference>
<evidence type="ECO:0000256" key="3">
    <source>
        <dbReference type="ARBA" id="ARBA00022691"/>
    </source>
</evidence>
<protein>
    <recommendedName>
        <fullName evidence="4">Methyltransferase domain-containing protein</fullName>
    </recommendedName>
</protein>
<evidence type="ECO:0000313" key="6">
    <source>
        <dbReference type="Proteomes" id="UP000281261"/>
    </source>
</evidence>
<dbReference type="Pfam" id="PF13649">
    <property type="entry name" value="Methyltransf_25"/>
    <property type="match status" value="1"/>
</dbReference>
<keyword evidence="2" id="KW-0808">Transferase</keyword>
<evidence type="ECO:0000256" key="2">
    <source>
        <dbReference type="ARBA" id="ARBA00022679"/>
    </source>
</evidence>
<accession>A0A420ZC43</accession>
<comment type="caution">
    <text evidence="5">The sequence shown here is derived from an EMBL/GenBank/DDBJ whole genome shotgun (WGS) entry which is preliminary data.</text>
</comment>
<reference evidence="5 6" key="1">
    <citation type="submission" date="2018-06" db="EMBL/GenBank/DDBJ databases">
        <title>Extensive metabolic versatility and redundancy in microbially diverse, dynamic hydrothermal sediments.</title>
        <authorList>
            <person name="Dombrowski N."/>
            <person name="Teske A."/>
            <person name="Baker B.J."/>
        </authorList>
    </citation>
    <scope>NUCLEOTIDE SEQUENCE [LARGE SCALE GENOMIC DNA]</scope>
    <source>
        <strain evidence="5">B79_G16</strain>
    </source>
</reference>
<keyword evidence="3" id="KW-0949">S-adenosyl-L-methionine</keyword>
<dbReference type="GO" id="GO:0008168">
    <property type="term" value="F:methyltransferase activity"/>
    <property type="evidence" value="ECO:0007669"/>
    <property type="project" value="UniProtKB-KW"/>
</dbReference>
<dbReference type="InterPro" id="IPR041698">
    <property type="entry name" value="Methyltransf_25"/>
</dbReference>